<protein>
    <submittedName>
        <fullName evidence="2">Uncharacterized protein</fullName>
    </submittedName>
</protein>
<accession>A0A256LJ13</accession>
<name>A0A256LJ13_9LACO</name>
<sequence length="187" mass="20819">MKKYIAKIGPLNAEKIACSPHGTATFTEDEEQDTLHIMIEMFDTPANIEHWQHFHGFPDGKDAHVATMNNDLNGDGFIDLPETESVSGTTMVPFNKNPEKINIPTDSYPYADESGHYLYEADVPLNELKKHFKEIFNTTDLALDKRVVYIHGVPESLSLPNTVQGSVAKYGPHVTLPIAVGKIEKVN</sequence>
<gene>
    <name evidence="1" type="ORF">CBF53_00160</name>
    <name evidence="2" type="ORF">CBF70_00160</name>
</gene>
<keyword evidence="4" id="KW-1185">Reference proteome</keyword>
<dbReference type="EMBL" id="NGNV01000001">
    <property type="protein sequence ID" value="OYR89117.1"/>
    <property type="molecule type" value="Genomic_DNA"/>
</dbReference>
<dbReference type="Proteomes" id="UP000216316">
    <property type="component" value="Unassembled WGS sequence"/>
</dbReference>
<organism evidence="2 3">
    <name type="scientific">Lactobacillus taiwanensis</name>
    <dbReference type="NCBI Taxonomy" id="508451"/>
    <lineage>
        <taxon>Bacteria</taxon>
        <taxon>Bacillati</taxon>
        <taxon>Bacillota</taxon>
        <taxon>Bacilli</taxon>
        <taxon>Lactobacillales</taxon>
        <taxon>Lactobacillaceae</taxon>
        <taxon>Lactobacillus</taxon>
    </lineage>
</organism>
<evidence type="ECO:0000313" key="3">
    <source>
        <dbReference type="Proteomes" id="UP000215828"/>
    </source>
</evidence>
<reference evidence="2 3" key="1">
    <citation type="submission" date="2017-04" db="EMBL/GenBank/DDBJ databases">
        <authorList>
            <person name="Afonso C.L."/>
            <person name="Miller P.J."/>
            <person name="Scott M.A."/>
            <person name="Spackman E."/>
            <person name="Goraichik I."/>
            <person name="Dimitrov K.M."/>
            <person name="Suarez D.L."/>
            <person name="Swayne D.E."/>
        </authorList>
    </citation>
    <scope>NUCLEOTIDE SEQUENCE [LARGE SCALE GENOMIC DNA]</scope>
    <source>
        <strain evidence="2 3">609q</strain>
    </source>
</reference>
<evidence type="ECO:0000313" key="1">
    <source>
        <dbReference type="EMBL" id="OYR89117.1"/>
    </source>
</evidence>
<comment type="caution">
    <text evidence="2">The sequence shown here is derived from an EMBL/GenBank/DDBJ whole genome shotgun (WGS) entry which is preliminary data.</text>
</comment>
<dbReference type="RefSeq" id="WP_094497320.1">
    <property type="nucleotide sequence ID" value="NZ_JANKAW010000003.1"/>
</dbReference>
<reference evidence="1 4" key="2">
    <citation type="submission" date="2017-05" db="EMBL/GenBank/DDBJ databases">
        <authorList>
            <person name="Lin X.B."/>
            <person name="Stothard P."/>
            <person name="Tasseva G."/>
            <person name="Walter J."/>
        </authorList>
    </citation>
    <scope>NUCLEOTIDE SEQUENCE [LARGE SCALE GENOMIC DNA]</scope>
    <source>
        <strain evidence="1 4">609u</strain>
    </source>
</reference>
<dbReference type="Proteomes" id="UP000215828">
    <property type="component" value="Unassembled WGS sequence"/>
</dbReference>
<proteinExistence type="predicted"/>
<dbReference type="EMBL" id="NGNX01000001">
    <property type="protein sequence ID" value="OYR93439.1"/>
    <property type="molecule type" value="Genomic_DNA"/>
</dbReference>
<dbReference type="AlphaFoldDB" id="A0A256LJ13"/>
<reference evidence="3 4" key="3">
    <citation type="submission" date="2017-09" db="EMBL/GenBank/DDBJ databases">
        <title>Tripartite evolution among Lactobacillus johnsonii, Lactobacillus taiwanensis, Lactobacillus reuteri and their rodent host.</title>
        <authorList>
            <person name="Wang T."/>
            <person name="Knowles S."/>
            <person name="Cheng C."/>
        </authorList>
    </citation>
    <scope>NUCLEOTIDE SEQUENCE [LARGE SCALE GENOMIC DNA]</scope>
    <source>
        <strain evidence="2 3">609q</strain>
        <strain evidence="1 4">609u</strain>
    </source>
</reference>
<evidence type="ECO:0000313" key="2">
    <source>
        <dbReference type="EMBL" id="OYR93439.1"/>
    </source>
</evidence>
<evidence type="ECO:0000313" key="4">
    <source>
        <dbReference type="Proteomes" id="UP000216316"/>
    </source>
</evidence>